<organism evidence="1 2">
    <name type="scientific">Enterocloster asparagiformis</name>
    <dbReference type="NCBI Taxonomy" id="333367"/>
    <lineage>
        <taxon>Bacteria</taxon>
        <taxon>Bacillati</taxon>
        <taxon>Bacillota</taxon>
        <taxon>Clostridia</taxon>
        <taxon>Lachnospirales</taxon>
        <taxon>Lachnospiraceae</taxon>
        <taxon>Enterocloster</taxon>
    </lineage>
</organism>
<reference evidence="1 2" key="1">
    <citation type="submission" date="2018-08" db="EMBL/GenBank/DDBJ databases">
        <title>A genome reference for cultivated species of the human gut microbiota.</title>
        <authorList>
            <person name="Zou Y."/>
            <person name="Xue W."/>
            <person name="Luo G."/>
        </authorList>
    </citation>
    <scope>NUCLEOTIDE SEQUENCE [LARGE SCALE GENOMIC DNA]</scope>
    <source>
        <strain evidence="1 2">AF04-15</strain>
    </source>
</reference>
<protein>
    <submittedName>
        <fullName evidence="1">Uncharacterized protein</fullName>
    </submittedName>
</protein>
<dbReference type="Proteomes" id="UP000283880">
    <property type="component" value="Unassembled WGS sequence"/>
</dbReference>
<proteinExistence type="predicted"/>
<accession>A0A413FL31</accession>
<evidence type="ECO:0000313" key="1">
    <source>
        <dbReference type="EMBL" id="RGX33018.1"/>
    </source>
</evidence>
<gene>
    <name evidence="1" type="ORF">DWV29_02050</name>
</gene>
<sequence>MHFLEVILLPLIVSKNSQAKSEYRSDFTIYFMAEVPLISKIEKNYIMNTGFVNEREAKGHA</sequence>
<evidence type="ECO:0000313" key="2">
    <source>
        <dbReference type="Proteomes" id="UP000283880"/>
    </source>
</evidence>
<dbReference type="EMBL" id="QSBM01000001">
    <property type="protein sequence ID" value="RGX33018.1"/>
    <property type="molecule type" value="Genomic_DNA"/>
</dbReference>
<dbReference type="AlphaFoldDB" id="A0A413FL31"/>
<comment type="caution">
    <text evidence="1">The sequence shown here is derived from an EMBL/GenBank/DDBJ whole genome shotgun (WGS) entry which is preliminary data.</text>
</comment>
<name>A0A413FL31_9FIRM</name>